<dbReference type="AlphaFoldDB" id="A0A1C1A8L1"/>
<feature type="transmembrane region" description="Helical" evidence="1">
    <location>
        <begin position="186"/>
        <end position="204"/>
    </location>
</feature>
<keyword evidence="2" id="KW-0732">Signal</keyword>
<name>A0A1C1A8L1_9BACL</name>
<keyword evidence="1" id="KW-1133">Transmembrane helix</keyword>
<dbReference type="SUPFAM" id="SSF50242">
    <property type="entry name" value="TIMP-like"/>
    <property type="match status" value="1"/>
</dbReference>
<keyword evidence="4" id="KW-1185">Reference proteome</keyword>
<dbReference type="InterPro" id="IPR008993">
    <property type="entry name" value="TIMP-like_OB-fold"/>
</dbReference>
<sequence>MKKGLIFLTFMMLCSCLSMAVPNKTYACSCMKPPDPIKAVAQSKAVFSGTVLDIKRQVLDIDGIIEQQIAVLFDVEQTWKGLNQTQVMVLTNLDEPACGYHFQVGQTYLVFAGSYNYNKELLGTSNCSLTKGISVAAADLNQIGQGEKPTEIVSLQHKMDRMAYTNRWAYVTMIVHRIIHHHLDELMVVGGILVAGGFILVLLIRKRRGL</sequence>
<accession>A0A1C1A8L1</accession>
<feature type="chain" id="PRO_5038683169" description="Tissue inhibitor of metalloproteinase" evidence="2">
    <location>
        <begin position="21"/>
        <end position="210"/>
    </location>
</feature>
<gene>
    <name evidence="3" type="ORF">A8709_16820</name>
</gene>
<proteinExistence type="predicted"/>
<comment type="caution">
    <text evidence="3">The sequence shown here is derived from an EMBL/GenBank/DDBJ whole genome shotgun (WGS) entry which is preliminary data.</text>
</comment>
<feature type="signal peptide" evidence="2">
    <location>
        <begin position="1"/>
        <end position="20"/>
    </location>
</feature>
<reference evidence="4" key="1">
    <citation type="submission" date="2016-05" db="EMBL/GenBank/DDBJ databases">
        <title>Paenibacillus oryzae. sp. nov., isolated from the rice root.</title>
        <authorList>
            <person name="Zhang J."/>
            <person name="Zhang X."/>
        </authorList>
    </citation>
    <scope>NUCLEOTIDE SEQUENCE [LARGE SCALE GENOMIC DNA]</scope>
    <source>
        <strain evidence="4">KCTC13222</strain>
    </source>
</reference>
<evidence type="ECO:0000256" key="2">
    <source>
        <dbReference type="SAM" id="SignalP"/>
    </source>
</evidence>
<keyword evidence="1" id="KW-0472">Membrane</keyword>
<evidence type="ECO:0000313" key="4">
    <source>
        <dbReference type="Proteomes" id="UP000093309"/>
    </source>
</evidence>
<evidence type="ECO:0000256" key="1">
    <source>
        <dbReference type="SAM" id="Phobius"/>
    </source>
</evidence>
<dbReference type="STRING" id="512399.A8709_16820"/>
<dbReference type="Gene3D" id="2.40.50.120">
    <property type="match status" value="1"/>
</dbReference>
<protein>
    <recommendedName>
        <fullName evidence="5">Tissue inhibitor of metalloproteinase</fullName>
    </recommendedName>
</protein>
<dbReference type="Proteomes" id="UP000093309">
    <property type="component" value="Unassembled WGS sequence"/>
</dbReference>
<organism evidence="3 4">
    <name type="scientific">Paenibacillus pectinilyticus</name>
    <dbReference type="NCBI Taxonomy" id="512399"/>
    <lineage>
        <taxon>Bacteria</taxon>
        <taxon>Bacillati</taxon>
        <taxon>Bacillota</taxon>
        <taxon>Bacilli</taxon>
        <taxon>Bacillales</taxon>
        <taxon>Paenibacillaceae</taxon>
        <taxon>Paenibacillus</taxon>
    </lineage>
</organism>
<dbReference type="EMBL" id="LYPC01000008">
    <property type="protein sequence ID" value="OCT16935.1"/>
    <property type="molecule type" value="Genomic_DNA"/>
</dbReference>
<dbReference type="PROSITE" id="PS51257">
    <property type="entry name" value="PROKAR_LIPOPROTEIN"/>
    <property type="match status" value="1"/>
</dbReference>
<keyword evidence="1" id="KW-0812">Transmembrane</keyword>
<evidence type="ECO:0000313" key="3">
    <source>
        <dbReference type="EMBL" id="OCT16935.1"/>
    </source>
</evidence>
<evidence type="ECO:0008006" key="5">
    <source>
        <dbReference type="Google" id="ProtNLM"/>
    </source>
</evidence>